<feature type="non-terminal residue" evidence="2">
    <location>
        <position position="60"/>
    </location>
</feature>
<evidence type="ECO:0000259" key="1">
    <source>
        <dbReference type="Pfam" id="PF03819"/>
    </source>
</evidence>
<reference evidence="2" key="1">
    <citation type="submission" date="2018-05" db="EMBL/GenBank/DDBJ databases">
        <authorList>
            <person name="Lanie J.A."/>
            <person name="Ng W.-L."/>
            <person name="Kazmierczak K.M."/>
            <person name="Andrzejewski T.M."/>
            <person name="Davidsen T.M."/>
            <person name="Wayne K.J."/>
            <person name="Tettelin H."/>
            <person name="Glass J.I."/>
            <person name="Rusch D."/>
            <person name="Podicherti R."/>
            <person name="Tsui H.-C.T."/>
            <person name="Winkler M.E."/>
        </authorList>
    </citation>
    <scope>NUCLEOTIDE SEQUENCE</scope>
</reference>
<dbReference type="Gene3D" id="1.10.287.1080">
    <property type="entry name" value="MazG-like"/>
    <property type="match status" value="1"/>
</dbReference>
<sequence length="60" mass="6892">MEDNVNFARLLTSAIGLASEGGEFAEIVKKILFQEKPCDDEAEYHMKRELGDVLWYWVQG</sequence>
<organism evidence="2">
    <name type="scientific">marine metagenome</name>
    <dbReference type="NCBI Taxonomy" id="408172"/>
    <lineage>
        <taxon>unclassified sequences</taxon>
        <taxon>metagenomes</taxon>
        <taxon>ecological metagenomes</taxon>
    </lineage>
</organism>
<evidence type="ECO:0000313" key="2">
    <source>
        <dbReference type="EMBL" id="SVA34977.1"/>
    </source>
</evidence>
<name>A0A381V5M3_9ZZZZ</name>
<accession>A0A381V5M3</accession>
<dbReference type="InterPro" id="IPR004518">
    <property type="entry name" value="MazG-like_dom"/>
</dbReference>
<dbReference type="SUPFAM" id="SSF101386">
    <property type="entry name" value="all-alpha NTP pyrophosphatases"/>
    <property type="match status" value="1"/>
</dbReference>
<proteinExistence type="predicted"/>
<dbReference type="EMBL" id="UINC01007765">
    <property type="protein sequence ID" value="SVA34977.1"/>
    <property type="molecule type" value="Genomic_DNA"/>
</dbReference>
<protein>
    <recommendedName>
        <fullName evidence="1">NTP pyrophosphohydrolase MazG-like domain-containing protein</fullName>
    </recommendedName>
</protein>
<dbReference type="Pfam" id="PF03819">
    <property type="entry name" value="MazG"/>
    <property type="match status" value="1"/>
</dbReference>
<feature type="domain" description="NTP pyrophosphohydrolase MazG-like" evidence="1">
    <location>
        <begin position="16"/>
        <end position="58"/>
    </location>
</feature>
<gene>
    <name evidence="2" type="ORF">METZ01_LOCUS87831</name>
</gene>
<dbReference type="AlphaFoldDB" id="A0A381V5M3"/>